<dbReference type="PANTHER" id="PTHR22901">
    <property type="entry name" value="SIALATE O-ACETYLESTERASE"/>
    <property type="match status" value="1"/>
</dbReference>
<proteinExistence type="predicted"/>
<keyword evidence="2" id="KW-0732">Signal</keyword>
<feature type="signal peptide" evidence="2">
    <location>
        <begin position="1"/>
        <end position="23"/>
    </location>
</feature>
<evidence type="ECO:0000259" key="3">
    <source>
        <dbReference type="Pfam" id="PF03629"/>
    </source>
</evidence>
<dbReference type="Gene3D" id="2.60.120.260">
    <property type="entry name" value="Galactose-binding domain-like"/>
    <property type="match status" value="1"/>
</dbReference>
<dbReference type="InterPro" id="IPR036514">
    <property type="entry name" value="SGNH_hydro_sf"/>
</dbReference>
<organism evidence="4 5">
    <name type="scientific">Asticcacaulis currens</name>
    <dbReference type="NCBI Taxonomy" id="2984210"/>
    <lineage>
        <taxon>Bacteria</taxon>
        <taxon>Pseudomonadati</taxon>
        <taxon>Pseudomonadota</taxon>
        <taxon>Alphaproteobacteria</taxon>
        <taxon>Caulobacterales</taxon>
        <taxon>Caulobacteraceae</taxon>
        <taxon>Asticcacaulis</taxon>
    </lineage>
</organism>
<sequence>MRLWLAGLIALGLPLTAQPQAQAQDKPIQKALLADMFRDHAVLQRDRAVPVWGEAKPGETVTLSFGSARVTALTDATGHWRADLPPLPAGGPYVLTAATGTAKQTVSDVLVGDVFLCSGQSNMEWNLKDTIGAADQIATSQNNTLRMMTVQKTQAFTRQSHFAIPTEWQIASPATTPNWSAVCYNFARDLQTHVNVPIGLINASWGGSKIQPWMSRGALQKLGGYEDGLAMLDAYAADQSKAAQTYGQAFMRWWQASKGPGTPWAVTPRALSGWAAAPDVSRNFEDWGVKGLSDYNGPLWYATTVRLSAAEAKQGATLSLGAIDDIDLTFVNGVAVGYTSAPPEPRHYKLAPGTLKAGDNVIVVQAVDLWAKGGMFGDAVRELRLANGTAKPLQSGWHYWQPPQNVRQPPTAPWDPTGGMITLHQAMIAPIGPYALTGALWYQGESNTGEAAKYEGLMAGLMADWRQQFGPDTAFLLVQLANFGAIPTAPVESGWAGVREAQRLAALNDKRAAYAVTIDIGNPLDIHPRDKLTVGKRLSRAAQSLIYKAPLSPSGGVPIEATRANGQVTVRFARLDGALKTSSGDTAVRFELCGEGVGTCQYADARLAGDAVVLSGPSAAMATRVRYCWGDSPVCNLTDATLPVSPFEIEVK</sequence>
<dbReference type="Gene3D" id="2.60.40.10">
    <property type="entry name" value="Immunoglobulins"/>
    <property type="match status" value="1"/>
</dbReference>
<evidence type="ECO:0000256" key="2">
    <source>
        <dbReference type="SAM" id="SignalP"/>
    </source>
</evidence>
<evidence type="ECO:0000256" key="1">
    <source>
        <dbReference type="ARBA" id="ARBA00022801"/>
    </source>
</evidence>
<dbReference type="InterPro" id="IPR039329">
    <property type="entry name" value="SIAE"/>
</dbReference>
<feature type="chain" id="PRO_5045879546" evidence="2">
    <location>
        <begin position="24"/>
        <end position="652"/>
    </location>
</feature>
<evidence type="ECO:0000313" key="5">
    <source>
        <dbReference type="Proteomes" id="UP001216595"/>
    </source>
</evidence>
<dbReference type="PANTHER" id="PTHR22901:SF0">
    <property type="entry name" value="SIALATE O-ACETYLESTERASE"/>
    <property type="match status" value="1"/>
</dbReference>
<reference evidence="4 5" key="1">
    <citation type="submission" date="2023-01" db="EMBL/GenBank/DDBJ databases">
        <title>Novel species of the genus Asticcacaulis isolated from rivers.</title>
        <authorList>
            <person name="Lu H."/>
        </authorList>
    </citation>
    <scope>NUCLEOTIDE SEQUENCE [LARGE SCALE GENOMIC DNA]</scope>
    <source>
        <strain evidence="4 5">DXS10W</strain>
    </source>
</reference>
<accession>A0ABT5IEP1</accession>
<evidence type="ECO:0000313" key="4">
    <source>
        <dbReference type="EMBL" id="MDC7694629.1"/>
    </source>
</evidence>
<keyword evidence="5" id="KW-1185">Reference proteome</keyword>
<dbReference type="SUPFAM" id="SSF52266">
    <property type="entry name" value="SGNH hydrolase"/>
    <property type="match status" value="1"/>
</dbReference>
<feature type="domain" description="Sialate O-acetylesterase" evidence="3">
    <location>
        <begin position="435"/>
        <end position="521"/>
    </location>
</feature>
<dbReference type="SUPFAM" id="SSF49785">
    <property type="entry name" value="Galactose-binding domain-like"/>
    <property type="match status" value="1"/>
</dbReference>
<dbReference type="InterPro" id="IPR008979">
    <property type="entry name" value="Galactose-bd-like_sf"/>
</dbReference>
<dbReference type="Gene3D" id="3.40.50.1110">
    <property type="entry name" value="SGNH hydrolase"/>
    <property type="match status" value="2"/>
</dbReference>
<dbReference type="Proteomes" id="UP001216595">
    <property type="component" value="Unassembled WGS sequence"/>
</dbReference>
<keyword evidence="1" id="KW-0378">Hydrolase</keyword>
<name>A0ABT5IEP1_9CAUL</name>
<feature type="domain" description="Sialate O-acetylesterase" evidence="3">
    <location>
        <begin position="112"/>
        <end position="217"/>
    </location>
</feature>
<gene>
    <name evidence="4" type="ORF">PQU94_10085</name>
</gene>
<dbReference type="Pfam" id="PF03629">
    <property type="entry name" value="SASA"/>
    <property type="match status" value="2"/>
</dbReference>
<comment type="caution">
    <text evidence="4">The sequence shown here is derived from an EMBL/GenBank/DDBJ whole genome shotgun (WGS) entry which is preliminary data.</text>
</comment>
<dbReference type="InterPro" id="IPR005181">
    <property type="entry name" value="SASA"/>
</dbReference>
<dbReference type="RefSeq" id="WP_272741340.1">
    <property type="nucleotide sequence ID" value="NZ_JAQQKW010000005.1"/>
</dbReference>
<protein>
    <submittedName>
        <fullName evidence="4">Sialate O-acetylesterase</fullName>
    </submittedName>
</protein>
<dbReference type="InterPro" id="IPR013783">
    <property type="entry name" value="Ig-like_fold"/>
</dbReference>
<dbReference type="EMBL" id="JAQQKW010000005">
    <property type="protein sequence ID" value="MDC7694629.1"/>
    <property type="molecule type" value="Genomic_DNA"/>
</dbReference>